<dbReference type="Gene3D" id="1.10.10.10">
    <property type="entry name" value="Winged helix-like DNA-binding domain superfamily/Winged helix DNA-binding domain"/>
    <property type="match status" value="2"/>
</dbReference>
<dbReference type="PANTHER" id="PTHR33164">
    <property type="entry name" value="TRANSCRIPTIONAL REGULATOR, MARR FAMILY"/>
    <property type="match status" value="1"/>
</dbReference>
<sequence length="221" mass="24217">MPSPSRAELLKRLQTIYTDQNDLDTIISAGDLDFDTLALLVVLQKSERNTAGGIADQLSWTPSKTSRCLKKATARALIRESVDSKDLRKCHFKLSNKGANVVFEVSREFGAERLADLVTTTTSLRRSGHEAESEMSVSLSETSLRTVLLLFAHGAASVGAVSDMAKLSQPRISMALKSMQNQNLVDVGTQQADQRIRMLRLTRHGSKLARVILTRSGFSLG</sequence>
<dbReference type="KEGG" id="shi:Shel_19380"/>
<dbReference type="PANTHER" id="PTHR33164:SF43">
    <property type="entry name" value="HTH-TYPE TRANSCRIPTIONAL REPRESSOR YETL"/>
    <property type="match status" value="1"/>
</dbReference>
<keyword evidence="2" id="KW-1185">Reference proteome</keyword>
<organism evidence="1 2">
    <name type="scientific">Slackia heliotrinireducens (strain ATCC 29202 / DSM 20476 / NCTC 11029 / RHS 1)</name>
    <name type="common">Peptococcus heliotrinreducens</name>
    <dbReference type="NCBI Taxonomy" id="471855"/>
    <lineage>
        <taxon>Bacteria</taxon>
        <taxon>Bacillati</taxon>
        <taxon>Actinomycetota</taxon>
        <taxon>Coriobacteriia</taxon>
        <taxon>Eggerthellales</taxon>
        <taxon>Eggerthellaceae</taxon>
        <taxon>Slackia</taxon>
    </lineage>
</organism>
<dbReference type="GO" id="GO:0003700">
    <property type="term" value="F:DNA-binding transcription factor activity"/>
    <property type="evidence" value="ECO:0007669"/>
    <property type="project" value="InterPro"/>
</dbReference>
<dbReference type="EMBL" id="CP001684">
    <property type="protein sequence ID" value="ACV22954.1"/>
    <property type="molecule type" value="Genomic_DNA"/>
</dbReference>
<dbReference type="HOGENOM" id="CLU_1266189_0_0_11"/>
<dbReference type="Proteomes" id="UP000002026">
    <property type="component" value="Chromosome"/>
</dbReference>
<evidence type="ECO:0000313" key="2">
    <source>
        <dbReference type="Proteomes" id="UP000002026"/>
    </source>
</evidence>
<dbReference type="InterPro" id="IPR036388">
    <property type="entry name" value="WH-like_DNA-bd_sf"/>
</dbReference>
<reference evidence="1 2" key="1">
    <citation type="journal article" date="2009" name="Stand. Genomic Sci.">
        <title>Complete genome sequence of Slackia heliotrinireducens type strain (RHS 1).</title>
        <authorList>
            <person name="Pukall R."/>
            <person name="Lapidus A."/>
            <person name="Nolan M."/>
            <person name="Copeland A."/>
            <person name="Glavina Del Rio T."/>
            <person name="Lucas S."/>
            <person name="Chen F."/>
            <person name="Tice H."/>
            <person name="Cheng J.F."/>
            <person name="Chertkov O."/>
            <person name="Bruce D."/>
            <person name="Goodwin L."/>
            <person name="Kuske C."/>
            <person name="Brettin T."/>
            <person name="Detter J.C."/>
            <person name="Han C."/>
            <person name="Pitluck S."/>
            <person name="Pati A."/>
            <person name="Mavrommatis K."/>
            <person name="Ivanova N."/>
            <person name="Ovchinnikova G."/>
            <person name="Chen A."/>
            <person name="Palaniappan K."/>
            <person name="Schneider S."/>
            <person name="Rohde M."/>
            <person name="Chain P."/>
            <person name="D'haeseleer P."/>
            <person name="Goker M."/>
            <person name="Bristow J."/>
            <person name="Eisen J.A."/>
            <person name="Markowitz V."/>
            <person name="Kyrpides N.C."/>
            <person name="Klenk H.P."/>
            <person name="Hugenholtz P."/>
        </authorList>
    </citation>
    <scope>NUCLEOTIDE SEQUENCE [LARGE SCALE GENOMIC DNA]</scope>
    <source>
        <strain evidence="2">ATCC 29202 / DSM 20476 / NCTC 11029 / RHS 1</strain>
    </source>
</reference>
<dbReference type="GO" id="GO:0006950">
    <property type="term" value="P:response to stress"/>
    <property type="evidence" value="ECO:0007669"/>
    <property type="project" value="TreeGrafter"/>
</dbReference>
<name>C7N7R9_SLAHD</name>
<evidence type="ECO:0000313" key="1">
    <source>
        <dbReference type="EMBL" id="ACV22954.1"/>
    </source>
</evidence>
<gene>
    <name evidence="1" type="ordered locus">Shel_19380</name>
</gene>
<dbReference type="eggNOG" id="COG1846">
    <property type="taxonomic scope" value="Bacteria"/>
</dbReference>
<accession>C7N7R9</accession>
<dbReference type="InterPro" id="IPR039422">
    <property type="entry name" value="MarR/SlyA-like"/>
</dbReference>
<proteinExistence type="predicted"/>
<protein>
    <submittedName>
        <fullName evidence="1">MarR family regulator</fullName>
    </submittedName>
</protein>
<dbReference type="SUPFAM" id="SSF46785">
    <property type="entry name" value="Winged helix' DNA-binding domain"/>
    <property type="match status" value="2"/>
</dbReference>
<dbReference type="InterPro" id="IPR036390">
    <property type="entry name" value="WH_DNA-bd_sf"/>
</dbReference>
<dbReference type="AlphaFoldDB" id="C7N7R9"/>